<evidence type="ECO:0000313" key="3">
    <source>
        <dbReference type="Proteomes" id="UP001459277"/>
    </source>
</evidence>
<accession>A0AAW2DC95</accession>
<feature type="compositionally biased region" description="Basic and acidic residues" evidence="1">
    <location>
        <begin position="74"/>
        <end position="83"/>
    </location>
</feature>
<evidence type="ECO:0000313" key="2">
    <source>
        <dbReference type="EMBL" id="KAL0008052.1"/>
    </source>
</evidence>
<proteinExistence type="predicted"/>
<keyword evidence="3" id="KW-1185">Reference proteome</keyword>
<feature type="region of interest" description="Disordered" evidence="1">
    <location>
        <begin position="66"/>
        <end position="131"/>
    </location>
</feature>
<dbReference type="EMBL" id="JAZDWU010000003">
    <property type="protein sequence ID" value="KAL0008052.1"/>
    <property type="molecule type" value="Genomic_DNA"/>
</dbReference>
<name>A0AAW2DC95_9ROSI</name>
<protein>
    <submittedName>
        <fullName evidence="2">Uncharacterized protein</fullName>
    </submittedName>
</protein>
<comment type="caution">
    <text evidence="2">The sequence shown here is derived from an EMBL/GenBank/DDBJ whole genome shotgun (WGS) entry which is preliminary data.</text>
</comment>
<reference evidence="2 3" key="1">
    <citation type="submission" date="2024-01" db="EMBL/GenBank/DDBJ databases">
        <title>A telomere-to-telomere, gap-free genome of sweet tea (Lithocarpus litseifolius).</title>
        <authorList>
            <person name="Zhou J."/>
        </authorList>
    </citation>
    <scope>NUCLEOTIDE SEQUENCE [LARGE SCALE GENOMIC DNA]</scope>
    <source>
        <strain evidence="2">Zhou-2022a</strain>
        <tissue evidence="2">Leaf</tissue>
    </source>
</reference>
<dbReference type="AlphaFoldDB" id="A0AAW2DC95"/>
<gene>
    <name evidence="2" type="ORF">SO802_009554</name>
</gene>
<feature type="compositionally biased region" description="Low complexity" evidence="1">
    <location>
        <begin position="117"/>
        <end position="131"/>
    </location>
</feature>
<evidence type="ECO:0000256" key="1">
    <source>
        <dbReference type="SAM" id="MobiDB-lite"/>
    </source>
</evidence>
<sequence length="131" mass="14595">MPFCFKPKYRWLTKLFRLSLPLKLRKTSYFHVAVEGHDDQSFWVLMKAAENIPEIQVLDLEQPLTTEASPADAKIPEGVEAGKEAPPPLRAKSSEDELTIRDAVTQAKVAEDKSKANDAPPKAANPNKDLP</sequence>
<dbReference type="Proteomes" id="UP001459277">
    <property type="component" value="Unassembled WGS sequence"/>
</dbReference>
<organism evidence="2 3">
    <name type="scientific">Lithocarpus litseifolius</name>
    <dbReference type="NCBI Taxonomy" id="425828"/>
    <lineage>
        <taxon>Eukaryota</taxon>
        <taxon>Viridiplantae</taxon>
        <taxon>Streptophyta</taxon>
        <taxon>Embryophyta</taxon>
        <taxon>Tracheophyta</taxon>
        <taxon>Spermatophyta</taxon>
        <taxon>Magnoliopsida</taxon>
        <taxon>eudicotyledons</taxon>
        <taxon>Gunneridae</taxon>
        <taxon>Pentapetalae</taxon>
        <taxon>rosids</taxon>
        <taxon>fabids</taxon>
        <taxon>Fagales</taxon>
        <taxon>Fagaceae</taxon>
        <taxon>Lithocarpus</taxon>
    </lineage>
</organism>